<reference evidence="6" key="1">
    <citation type="submission" date="2018-05" db="EMBL/GenBank/DDBJ databases">
        <authorList>
            <person name="Lanie J.A."/>
            <person name="Ng W.-L."/>
            <person name="Kazmierczak K.M."/>
            <person name="Andrzejewski T.M."/>
            <person name="Davidsen T.M."/>
            <person name="Wayne K.J."/>
            <person name="Tettelin H."/>
            <person name="Glass J.I."/>
            <person name="Rusch D."/>
            <person name="Podicherti R."/>
            <person name="Tsui H.-C.T."/>
            <person name="Winkler M.E."/>
        </authorList>
    </citation>
    <scope>NUCLEOTIDE SEQUENCE</scope>
</reference>
<keyword evidence="4 5" id="KW-0472">Membrane</keyword>
<keyword evidence="2 5" id="KW-0812">Transmembrane</keyword>
<dbReference type="EMBL" id="UINC01030479">
    <property type="protein sequence ID" value="SVB14951.1"/>
    <property type="molecule type" value="Genomic_DNA"/>
</dbReference>
<dbReference type="GO" id="GO:0015035">
    <property type="term" value="F:protein-disulfide reductase activity"/>
    <property type="evidence" value="ECO:0007669"/>
    <property type="project" value="InterPro"/>
</dbReference>
<keyword evidence="3 5" id="KW-1133">Transmembrane helix</keyword>
<accession>A0A382BN38</accession>
<evidence type="ECO:0000256" key="2">
    <source>
        <dbReference type="ARBA" id="ARBA00022692"/>
    </source>
</evidence>
<dbReference type="InterPro" id="IPR023380">
    <property type="entry name" value="DsbB-like_sf"/>
</dbReference>
<evidence type="ECO:0000256" key="3">
    <source>
        <dbReference type="ARBA" id="ARBA00022989"/>
    </source>
</evidence>
<evidence type="ECO:0000256" key="1">
    <source>
        <dbReference type="ARBA" id="ARBA00004141"/>
    </source>
</evidence>
<dbReference type="InterPro" id="IPR003752">
    <property type="entry name" value="DiS_bond_form_DsbB/BdbC"/>
</dbReference>
<name>A0A382BN38_9ZZZZ</name>
<sequence>MIFIGSSALAFYHFGIEQGFFNESLACTTPDVSKTLSKEQLMELLKQNSVSCKDVSFKILGLSLATINTIFSLFLSVIFIKLFLNYGKN</sequence>
<dbReference type="AlphaFoldDB" id="A0A382BN38"/>
<dbReference type="Pfam" id="PF02600">
    <property type="entry name" value="DsbB"/>
    <property type="match status" value="1"/>
</dbReference>
<feature type="transmembrane region" description="Helical" evidence="5">
    <location>
        <begin position="59"/>
        <end position="84"/>
    </location>
</feature>
<evidence type="ECO:0000256" key="4">
    <source>
        <dbReference type="ARBA" id="ARBA00023136"/>
    </source>
</evidence>
<proteinExistence type="predicted"/>
<dbReference type="GO" id="GO:0016020">
    <property type="term" value="C:membrane"/>
    <property type="evidence" value="ECO:0007669"/>
    <property type="project" value="UniProtKB-SubCell"/>
</dbReference>
<comment type="subcellular location">
    <subcellularLocation>
        <location evidence="1">Membrane</location>
        <topology evidence="1">Multi-pass membrane protein</topology>
    </subcellularLocation>
</comment>
<protein>
    <submittedName>
        <fullName evidence="6">Uncharacterized protein</fullName>
    </submittedName>
</protein>
<dbReference type="SUPFAM" id="SSF158442">
    <property type="entry name" value="DsbB-like"/>
    <property type="match status" value="1"/>
</dbReference>
<organism evidence="6">
    <name type="scientific">marine metagenome</name>
    <dbReference type="NCBI Taxonomy" id="408172"/>
    <lineage>
        <taxon>unclassified sequences</taxon>
        <taxon>metagenomes</taxon>
        <taxon>ecological metagenomes</taxon>
    </lineage>
</organism>
<evidence type="ECO:0000313" key="6">
    <source>
        <dbReference type="EMBL" id="SVB14951.1"/>
    </source>
</evidence>
<dbReference type="GO" id="GO:0006457">
    <property type="term" value="P:protein folding"/>
    <property type="evidence" value="ECO:0007669"/>
    <property type="project" value="InterPro"/>
</dbReference>
<gene>
    <name evidence="6" type="ORF">METZ01_LOCUS167805</name>
</gene>
<evidence type="ECO:0000256" key="5">
    <source>
        <dbReference type="SAM" id="Phobius"/>
    </source>
</evidence>
<dbReference type="Gene3D" id="1.20.1550.10">
    <property type="entry name" value="DsbB-like"/>
    <property type="match status" value="1"/>
</dbReference>